<feature type="domain" description="Peptidase S53" evidence="18">
    <location>
        <begin position="243"/>
        <end position="633"/>
    </location>
</feature>
<dbReference type="Pfam" id="PF09286">
    <property type="entry name" value="Pro-kuma_activ"/>
    <property type="match status" value="1"/>
</dbReference>
<dbReference type="GO" id="GO:0004252">
    <property type="term" value="F:serine-type endopeptidase activity"/>
    <property type="evidence" value="ECO:0007669"/>
    <property type="project" value="UniProtKB-UniRule"/>
</dbReference>
<gene>
    <name evidence="19" type="ORF">PV06_10368</name>
</gene>
<evidence type="ECO:0000256" key="17">
    <source>
        <dbReference type="SAM" id="SignalP"/>
    </source>
</evidence>
<evidence type="ECO:0000256" key="3">
    <source>
        <dbReference type="ARBA" id="ARBA00004239"/>
    </source>
</evidence>
<evidence type="ECO:0000256" key="7">
    <source>
        <dbReference type="ARBA" id="ARBA00022723"/>
    </source>
</evidence>
<dbReference type="GO" id="GO:0008240">
    <property type="term" value="F:tripeptidyl-peptidase activity"/>
    <property type="evidence" value="ECO:0007669"/>
    <property type="project" value="UniProtKB-EC"/>
</dbReference>
<dbReference type="GO" id="GO:0005576">
    <property type="term" value="C:extracellular region"/>
    <property type="evidence" value="ECO:0007669"/>
    <property type="project" value="UniProtKB-SubCell"/>
</dbReference>
<keyword evidence="12" id="KW-0843">Virulence</keyword>
<dbReference type="EMBL" id="KN847344">
    <property type="protein sequence ID" value="KIW37318.1"/>
    <property type="molecule type" value="Genomic_DNA"/>
</dbReference>
<keyword evidence="7 15" id="KW-0479">Metal-binding</keyword>
<evidence type="ECO:0000256" key="1">
    <source>
        <dbReference type="ARBA" id="ARBA00001910"/>
    </source>
</evidence>
<evidence type="ECO:0000256" key="4">
    <source>
        <dbReference type="ARBA" id="ARBA00012462"/>
    </source>
</evidence>
<dbReference type="SMART" id="SM00944">
    <property type="entry name" value="Pro-kuma_activ"/>
    <property type="match status" value="1"/>
</dbReference>
<dbReference type="STRING" id="215243.A0A0D2D1Y2"/>
<evidence type="ECO:0000256" key="6">
    <source>
        <dbReference type="ARBA" id="ARBA00022670"/>
    </source>
</evidence>
<keyword evidence="20" id="KW-1185">Reference proteome</keyword>
<dbReference type="HOGENOM" id="CLU_013783_3_0_1"/>
<keyword evidence="8 17" id="KW-0732">Signal</keyword>
<organism evidence="19 20">
    <name type="scientific">Exophiala oligosperma</name>
    <dbReference type="NCBI Taxonomy" id="215243"/>
    <lineage>
        <taxon>Eukaryota</taxon>
        <taxon>Fungi</taxon>
        <taxon>Dikarya</taxon>
        <taxon>Ascomycota</taxon>
        <taxon>Pezizomycotina</taxon>
        <taxon>Eurotiomycetes</taxon>
        <taxon>Chaetothyriomycetidae</taxon>
        <taxon>Chaetothyriales</taxon>
        <taxon>Herpotrichiellaceae</taxon>
        <taxon>Exophiala</taxon>
    </lineage>
</organism>
<feature type="binding site" evidence="15">
    <location>
        <position position="592"/>
    </location>
    <ligand>
        <name>Ca(2+)</name>
        <dbReference type="ChEBI" id="CHEBI:29108"/>
    </ligand>
</feature>
<evidence type="ECO:0000256" key="12">
    <source>
        <dbReference type="ARBA" id="ARBA00023026"/>
    </source>
</evidence>
<dbReference type="EC" id="3.4.14.10" evidence="4"/>
<evidence type="ECO:0000256" key="13">
    <source>
        <dbReference type="ARBA" id="ARBA00023145"/>
    </source>
</evidence>
<evidence type="ECO:0000256" key="9">
    <source>
        <dbReference type="ARBA" id="ARBA00022801"/>
    </source>
</evidence>
<feature type="active site" description="Charge relay system" evidence="15">
    <location>
        <position position="331"/>
    </location>
</feature>
<reference evidence="19 20" key="1">
    <citation type="submission" date="2015-01" db="EMBL/GenBank/DDBJ databases">
        <title>The Genome Sequence of Exophiala oligosperma CBS72588.</title>
        <authorList>
            <consortium name="The Broad Institute Genomics Platform"/>
            <person name="Cuomo C."/>
            <person name="de Hoog S."/>
            <person name="Gorbushina A."/>
            <person name="Stielow B."/>
            <person name="Teixiera M."/>
            <person name="Abouelleil A."/>
            <person name="Chapman S.B."/>
            <person name="Priest M."/>
            <person name="Young S.K."/>
            <person name="Wortman J."/>
            <person name="Nusbaum C."/>
            <person name="Birren B."/>
        </authorList>
    </citation>
    <scope>NUCLEOTIDE SEQUENCE [LARGE SCALE GENOMIC DNA]</scope>
    <source>
        <strain evidence="19 20">CBS 72588</strain>
    </source>
</reference>
<evidence type="ECO:0000256" key="11">
    <source>
        <dbReference type="ARBA" id="ARBA00022837"/>
    </source>
</evidence>
<feature type="active site" description="Charge relay system" evidence="15">
    <location>
        <position position="327"/>
    </location>
</feature>
<comment type="function">
    <text evidence="2">Secreted tripeptidyl-peptidase which degrades proteins at acidic pHs and is involved in virulence.</text>
</comment>
<dbReference type="AlphaFoldDB" id="A0A0D2D1Y2"/>
<keyword evidence="11 15" id="KW-0106">Calcium</keyword>
<dbReference type="PANTHER" id="PTHR14218:SF39">
    <property type="entry name" value="PEPTIDASE S53 DOMAIN-CONTAINING PROTEIN"/>
    <property type="match status" value="1"/>
</dbReference>
<evidence type="ECO:0000256" key="5">
    <source>
        <dbReference type="ARBA" id="ARBA00022525"/>
    </source>
</evidence>
<dbReference type="PROSITE" id="PS51695">
    <property type="entry name" value="SEDOLISIN"/>
    <property type="match status" value="1"/>
</dbReference>
<dbReference type="Gene3D" id="3.40.50.200">
    <property type="entry name" value="Peptidase S8/S53 domain"/>
    <property type="match status" value="1"/>
</dbReference>
<dbReference type="InterPro" id="IPR050819">
    <property type="entry name" value="Tripeptidyl-peptidase_I"/>
</dbReference>
<dbReference type="CDD" id="cd11377">
    <property type="entry name" value="Pro-peptidase_S53"/>
    <property type="match status" value="1"/>
</dbReference>
<evidence type="ECO:0000256" key="10">
    <source>
        <dbReference type="ARBA" id="ARBA00022825"/>
    </source>
</evidence>
<evidence type="ECO:0000256" key="8">
    <source>
        <dbReference type="ARBA" id="ARBA00022729"/>
    </source>
</evidence>
<dbReference type="InterPro" id="IPR015366">
    <property type="entry name" value="S53_propep"/>
</dbReference>
<comment type="catalytic activity">
    <reaction evidence="1">
        <text>Release of an N-terminal tripeptide from a polypeptide.</text>
        <dbReference type="EC" id="3.4.14.10"/>
    </reaction>
</comment>
<dbReference type="GO" id="GO:0006508">
    <property type="term" value="P:proteolysis"/>
    <property type="evidence" value="ECO:0007669"/>
    <property type="project" value="UniProtKB-KW"/>
</dbReference>
<feature type="signal peptide" evidence="17">
    <location>
        <begin position="1"/>
        <end position="26"/>
    </location>
</feature>
<dbReference type="Pfam" id="PF00082">
    <property type="entry name" value="Peptidase_S8"/>
    <property type="match status" value="1"/>
</dbReference>
<dbReference type="GeneID" id="27362442"/>
<comment type="cofactor">
    <cofactor evidence="15">
        <name>Ca(2+)</name>
        <dbReference type="ChEBI" id="CHEBI:29108"/>
    </cofactor>
    <text evidence="15">Binds 1 Ca(2+) ion per subunit.</text>
</comment>
<dbReference type="GO" id="GO:0046872">
    <property type="term" value="F:metal ion binding"/>
    <property type="evidence" value="ECO:0007669"/>
    <property type="project" value="UniProtKB-UniRule"/>
</dbReference>
<feature type="chain" id="PRO_5002255557" description="tripeptidyl-peptidase II" evidence="17">
    <location>
        <begin position="27"/>
        <end position="635"/>
    </location>
</feature>
<comment type="subcellular location">
    <subcellularLocation>
        <location evidence="3">Secreted</location>
        <location evidence="3">Extracellular space</location>
    </subcellularLocation>
</comment>
<dbReference type="OrthoDB" id="409122at2759"/>
<dbReference type="VEuPathDB" id="FungiDB:PV06_10368"/>
<dbReference type="InterPro" id="IPR000209">
    <property type="entry name" value="Peptidase_S8/S53_dom"/>
</dbReference>
<keyword evidence="6 15" id="KW-0645">Protease</keyword>
<dbReference type="CDD" id="cd04056">
    <property type="entry name" value="Peptidases_S53"/>
    <property type="match status" value="1"/>
</dbReference>
<dbReference type="SUPFAM" id="SSF52743">
    <property type="entry name" value="Subtilisin-like"/>
    <property type="match status" value="1"/>
</dbReference>
<dbReference type="InterPro" id="IPR036852">
    <property type="entry name" value="Peptidase_S8/S53_dom_sf"/>
</dbReference>
<protein>
    <recommendedName>
        <fullName evidence="4">tripeptidyl-peptidase II</fullName>
        <ecNumber evidence="4">3.4.14.10</ecNumber>
    </recommendedName>
</protein>
<dbReference type="Proteomes" id="UP000053342">
    <property type="component" value="Unassembled WGS sequence"/>
</dbReference>
<evidence type="ECO:0000313" key="20">
    <source>
        <dbReference type="Proteomes" id="UP000053342"/>
    </source>
</evidence>
<proteinExistence type="predicted"/>
<keyword evidence="13" id="KW-0865">Zymogen</keyword>
<dbReference type="FunFam" id="3.40.50.200:FF:000015">
    <property type="entry name" value="Tripeptidyl peptidase A"/>
    <property type="match status" value="1"/>
</dbReference>
<dbReference type="InterPro" id="IPR030400">
    <property type="entry name" value="Sedolisin_dom"/>
</dbReference>
<keyword evidence="9 15" id="KW-0378">Hydrolase</keyword>
<feature type="region of interest" description="Disordered" evidence="16">
    <location>
        <begin position="186"/>
        <end position="208"/>
    </location>
</feature>
<evidence type="ECO:0000259" key="18">
    <source>
        <dbReference type="PROSITE" id="PS51695"/>
    </source>
</evidence>
<dbReference type="SUPFAM" id="SSF54897">
    <property type="entry name" value="Protease propeptides/inhibitors"/>
    <property type="match status" value="1"/>
</dbReference>
<dbReference type="RefSeq" id="XP_016257534.1">
    <property type="nucleotide sequence ID" value="XM_016411914.1"/>
</dbReference>
<feature type="binding site" evidence="15">
    <location>
        <position position="611"/>
    </location>
    <ligand>
        <name>Ca(2+)</name>
        <dbReference type="ChEBI" id="CHEBI:29108"/>
    </ligand>
</feature>
<keyword evidence="5" id="KW-0964">Secreted</keyword>
<feature type="binding site" evidence="15">
    <location>
        <position position="613"/>
    </location>
    <ligand>
        <name>Ca(2+)</name>
        <dbReference type="ChEBI" id="CHEBI:29108"/>
    </ligand>
</feature>
<evidence type="ECO:0000256" key="14">
    <source>
        <dbReference type="ARBA" id="ARBA00023180"/>
    </source>
</evidence>
<dbReference type="PANTHER" id="PTHR14218">
    <property type="entry name" value="PROTEASE S8 TRIPEPTIDYL PEPTIDASE I CLN2"/>
    <property type="match status" value="1"/>
</dbReference>
<keyword evidence="14" id="KW-0325">Glycoprotein</keyword>
<evidence type="ECO:0000256" key="2">
    <source>
        <dbReference type="ARBA" id="ARBA00002451"/>
    </source>
</evidence>
<feature type="active site" description="Charge relay system" evidence="15">
    <location>
        <position position="550"/>
    </location>
</feature>
<keyword evidence="10 15" id="KW-0720">Serine protease</keyword>
<evidence type="ECO:0000313" key="19">
    <source>
        <dbReference type="EMBL" id="KIW37318.1"/>
    </source>
</evidence>
<feature type="compositionally biased region" description="Basic and acidic residues" evidence="16">
    <location>
        <begin position="192"/>
        <end position="208"/>
    </location>
</feature>
<evidence type="ECO:0000256" key="16">
    <source>
        <dbReference type="SAM" id="MobiDB-lite"/>
    </source>
</evidence>
<feature type="binding site" evidence="15">
    <location>
        <position position="593"/>
    </location>
    <ligand>
        <name>Ca(2+)</name>
        <dbReference type="ChEBI" id="CHEBI:29108"/>
    </ligand>
</feature>
<accession>A0A0D2D1Y2</accession>
<evidence type="ECO:0000256" key="15">
    <source>
        <dbReference type="PROSITE-ProRule" id="PRU01032"/>
    </source>
</evidence>
<sequence>MTFFNSPTMLTTALSLWACFSQLATAGPIVRRSDLAVKDFHPAPKTWSNLGPAPEDHLIHLKIGLSQSRFSELERHLHEISDPYHVRYGQHLSAEEVHELIKPSEITFTAVHEWLEEYGVDFEQLKYSPAKDWISVTLPVDAVSTLLDTKYSVYEHLDGSTMVRTEGYSLPLHLHKHISTIQPTNSWARLGGGKDRNNELRKRSPDLTKRTSHALVAAEWGPPPAPISPPDNATVQAVCNFTAVTPNCLRTLYGTLDYSPKAAGENKMGHTCYYGESSNRSDVSIFLSKYRPEAQSYAYEFPEISIANGAVDNGTNIASHVPAVDREANLDSEYMIGMGYPTPLTTYNVGGLQPGFMPDTNTPTDNNEPYLTWTTYMLGLPDSEIPQVISTSYGDDEQTVSESYAKTVCNEFAQLGARGVTLFVSSGDFGVGTDGTCYSNVDNTTAMFIPAFPSSCPYVTSVGATRNYPEVAADRLLSSGLTFTSGAGFSNYFAQPEYQASAVNSYVSSLGGLHDGLYNKAGRAYPDISCMGQVFPTIWNGSTLGLVGTSGSSPICASIFSLLNDALISEGKPVMGWINPWLYSKGYELFTDVTEGASSGCNTTGFPATTGWDAVTGFGTPYFPKLLENCGAKKE</sequence>
<name>A0A0D2D1Y2_9EURO</name>